<dbReference type="InParanoid" id="A0A7R8UEL8"/>
<dbReference type="GO" id="GO:0005615">
    <property type="term" value="C:extracellular space"/>
    <property type="evidence" value="ECO:0007669"/>
    <property type="project" value="TreeGrafter"/>
</dbReference>
<proteinExistence type="predicted"/>
<name>A0A7R8UEL8_HERIL</name>
<dbReference type="PANTHER" id="PTHR11857">
    <property type="entry name" value="ODORANT BINDING PROTEIN-RELATED"/>
    <property type="match status" value="1"/>
</dbReference>
<dbReference type="Proteomes" id="UP000594454">
    <property type="component" value="Chromosome 1"/>
</dbReference>
<dbReference type="Gene3D" id="1.10.238.20">
    <property type="entry name" value="Pheromone/general odorant binding protein domain"/>
    <property type="match status" value="1"/>
</dbReference>
<dbReference type="GO" id="GO:0005549">
    <property type="term" value="F:odorant binding"/>
    <property type="evidence" value="ECO:0007669"/>
    <property type="project" value="InterPro"/>
</dbReference>
<evidence type="ECO:0000313" key="3">
    <source>
        <dbReference type="EMBL" id="CAD7079376.1"/>
    </source>
</evidence>
<protein>
    <submittedName>
        <fullName evidence="3">Uncharacterized protein</fullName>
    </submittedName>
</protein>
<dbReference type="SUPFAM" id="SSF47565">
    <property type="entry name" value="Insect pheromone/odorant-binding proteins"/>
    <property type="match status" value="1"/>
</dbReference>
<gene>
    <name evidence="3" type="ORF">HERILL_LOCUS2596</name>
</gene>
<dbReference type="InterPro" id="IPR036728">
    <property type="entry name" value="PBP_GOBP_sf"/>
</dbReference>
<feature type="chain" id="PRO_5031461921" evidence="2">
    <location>
        <begin position="21"/>
        <end position="141"/>
    </location>
</feature>
<dbReference type="PANTHER" id="PTHR11857:SF42">
    <property type="entry name" value="GENERAL ODORANT-BINDING PROTEIN 19D-RELATED"/>
    <property type="match status" value="1"/>
</dbReference>
<evidence type="ECO:0000313" key="4">
    <source>
        <dbReference type="Proteomes" id="UP000594454"/>
    </source>
</evidence>
<feature type="signal peptide" evidence="2">
    <location>
        <begin position="1"/>
        <end position="20"/>
    </location>
</feature>
<dbReference type="AlphaFoldDB" id="A0A7R8UEL8"/>
<dbReference type="InterPro" id="IPR006170">
    <property type="entry name" value="PBP/GOBP"/>
</dbReference>
<dbReference type="EMBL" id="LR899009">
    <property type="protein sequence ID" value="CAD7079376.1"/>
    <property type="molecule type" value="Genomic_DNA"/>
</dbReference>
<dbReference type="GO" id="GO:0007608">
    <property type="term" value="P:sensory perception of smell"/>
    <property type="evidence" value="ECO:0007669"/>
    <property type="project" value="TreeGrafter"/>
</dbReference>
<evidence type="ECO:0000256" key="2">
    <source>
        <dbReference type="SAM" id="SignalP"/>
    </source>
</evidence>
<keyword evidence="1 2" id="KW-0732">Signal</keyword>
<dbReference type="OMA" id="MHIAMAM"/>
<sequence>MNCFASVFVIVAALVAVSQANVNDPKLKSILEQCIGSEKASPADIAALEARSSDLSKEAKCVISCVMKNYKLLSDDGKVNRDVFMTEAEEMTKGDAGAMKEAGEMFEICSAKTVADPCESAFNFGHCMKTEMTARNIPMDF</sequence>
<dbReference type="CDD" id="cd23992">
    <property type="entry name" value="PBP_GOBP"/>
    <property type="match status" value="1"/>
</dbReference>
<dbReference type="SMART" id="SM00708">
    <property type="entry name" value="PhBP"/>
    <property type="match status" value="1"/>
</dbReference>
<keyword evidence="4" id="KW-1185">Reference proteome</keyword>
<dbReference type="FunCoup" id="A0A7R8UEL8">
    <property type="interactions" value="66"/>
</dbReference>
<organism evidence="3 4">
    <name type="scientific">Hermetia illucens</name>
    <name type="common">Black soldier fly</name>
    <dbReference type="NCBI Taxonomy" id="343691"/>
    <lineage>
        <taxon>Eukaryota</taxon>
        <taxon>Metazoa</taxon>
        <taxon>Ecdysozoa</taxon>
        <taxon>Arthropoda</taxon>
        <taxon>Hexapoda</taxon>
        <taxon>Insecta</taxon>
        <taxon>Pterygota</taxon>
        <taxon>Neoptera</taxon>
        <taxon>Endopterygota</taxon>
        <taxon>Diptera</taxon>
        <taxon>Brachycera</taxon>
        <taxon>Stratiomyomorpha</taxon>
        <taxon>Stratiomyidae</taxon>
        <taxon>Hermetiinae</taxon>
        <taxon>Hermetia</taxon>
    </lineage>
</organism>
<evidence type="ECO:0000256" key="1">
    <source>
        <dbReference type="ARBA" id="ARBA00022729"/>
    </source>
</evidence>
<reference evidence="3 4" key="1">
    <citation type="submission" date="2020-11" db="EMBL/GenBank/DDBJ databases">
        <authorList>
            <person name="Wallbank WR R."/>
            <person name="Pardo Diaz C."/>
            <person name="Kozak K."/>
            <person name="Martin S."/>
            <person name="Jiggins C."/>
            <person name="Moest M."/>
            <person name="Warren A I."/>
            <person name="Generalovic N T."/>
            <person name="Byers J.R.P. K."/>
            <person name="Montejo-Kovacevich G."/>
            <person name="Yen C E."/>
        </authorList>
    </citation>
    <scope>NUCLEOTIDE SEQUENCE [LARGE SCALE GENOMIC DNA]</scope>
</reference>
<dbReference type="Pfam" id="PF01395">
    <property type="entry name" value="PBP_GOBP"/>
    <property type="match status" value="1"/>
</dbReference>
<dbReference type="OrthoDB" id="6595846at2759"/>
<accession>A0A7R8UEL8</accession>